<dbReference type="KEGG" id="msu:MS1435"/>
<keyword evidence="2" id="KW-1185">Reference proteome</keyword>
<protein>
    <submittedName>
        <fullName evidence="1">Uncharacterized protein</fullName>
    </submittedName>
</protein>
<dbReference type="AlphaFoldDB" id="Q65SL8"/>
<dbReference type="STRING" id="221988.MS1435"/>
<sequence>MNPLRQNVDKTEKCGGNFENFYRTLGFVISIAICDN</sequence>
<organism evidence="1 2">
    <name type="scientific">Mannheimia succiniciproducens (strain KCTC 0769BP / MBEL55E)</name>
    <dbReference type="NCBI Taxonomy" id="221988"/>
    <lineage>
        <taxon>Bacteria</taxon>
        <taxon>Pseudomonadati</taxon>
        <taxon>Pseudomonadota</taxon>
        <taxon>Gammaproteobacteria</taxon>
        <taxon>Pasteurellales</taxon>
        <taxon>Pasteurellaceae</taxon>
        <taxon>Basfia</taxon>
    </lineage>
</organism>
<evidence type="ECO:0000313" key="1">
    <source>
        <dbReference type="EMBL" id="AAU38042.1"/>
    </source>
</evidence>
<proteinExistence type="predicted"/>
<dbReference type="EMBL" id="AE016827">
    <property type="protein sequence ID" value="AAU38042.1"/>
    <property type="molecule type" value="Genomic_DNA"/>
</dbReference>
<dbReference type="HOGENOM" id="CLU_3356966_0_0_6"/>
<accession>Q65SL8</accession>
<evidence type="ECO:0000313" key="2">
    <source>
        <dbReference type="Proteomes" id="UP000000607"/>
    </source>
</evidence>
<dbReference type="Proteomes" id="UP000000607">
    <property type="component" value="Chromosome"/>
</dbReference>
<gene>
    <name evidence="1" type="ordered locus">MS1435</name>
</gene>
<name>Q65SL8_MANSM</name>
<reference evidence="1 2" key="1">
    <citation type="journal article" date="2004" name="Nat. Biotechnol.">
        <title>The genome sequence of the capnophilic rumen bacterium Mannheimia succiniciproducens.</title>
        <authorList>
            <person name="Hong S.H."/>
            <person name="Kim J.S."/>
            <person name="Lee S.Y."/>
            <person name="In Y.H."/>
            <person name="Choi S.S."/>
            <person name="Rih J.-K."/>
            <person name="Kim C.H."/>
            <person name="Jeong H."/>
            <person name="Hur C.G."/>
            <person name="Kim J.J."/>
        </authorList>
    </citation>
    <scope>NUCLEOTIDE SEQUENCE [LARGE SCALE GENOMIC DNA]</scope>
    <source>
        <strain evidence="2">KCTC 0769BP / MBEL55E</strain>
    </source>
</reference>